<dbReference type="Pfam" id="PF21022">
    <property type="entry name" value="Rap-GAP_dimer"/>
    <property type="match status" value="1"/>
</dbReference>
<proteinExistence type="predicted"/>
<dbReference type="Pfam" id="PF02145">
    <property type="entry name" value="Rap_GAP"/>
    <property type="match status" value="1"/>
</dbReference>
<dbReference type="Gene3D" id="3.40.50.11210">
    <property type="entry name" value="Rap/Ran-GAP"/>
    <property type="match status" value="1"/>
</dbReference>
<keyword evidence="1" id="KW-0343">GTPase activation</keyword>
<dbReference type="FunFam" id="3.40.50.11210:FF:000003">
    <property type="entry name" value="RAP1 GTPase activating protein 2"/>
    <property type="match status" value="1"/>
</dbReference>
<keyword evidence="4" id="KW-0732">Signal</keyword>
<protein>
    <submittedName>
        <fullName evidence="6">Rap1 GTPase-activating protein 1</fullName>
    </submittedName>
</protein>
<feature type="domain" description="Rap-GAP" evidence="5">
    <location>
        <begin position="232"/>
        <end position="448"/>
    </location>
</feature>
<dbReference type="OrthoDB" id="2499658at2759"/>
<dbReference type="Proteomes" id="UP000319801">
    <property type="component" value="Unassembled WGS sequence"/>
</dbReference>
<evidence type="ECO:0000256" key="4">
    <source>
        <dbReference type="SAM" id="SignalP"/>
    </source>
</evidence>
<dbReference type="AlphaFoldDB" id="A0A556U617"/>
<dbReference type="Gene3D" id="6.10.140.210">
    <property type="match status" value="1"/>
</dbReference>
<evidence type="ECO:0000256" key="3">
    <source>
        <dbReference type="SAM" id="MobiDB-lite"/>
    </source>
</evidence>
<organism evidence="6 7">
    <name type="scientific">Bagarius yarrelli</name>
    <name type="common">Goonch</name>
    <name type="synonym">Bagrus yarrelli</name>
    <dbReference type="NCBI Taxonomy" id="175774"/>
    <lineage>
        <taxon>Eukaryota</taxon>
        <taxon>Metazoa</taxon>
        <taxon>Chordata</taxon>
        <taxon>Craniata</taxon>
        <taxon>Vertebrata</taxon>
        <taxon>Euteleostomi</taxon>
        <taxon>Actinopterygii</taxon>
        <taxon>Neopterygii</taxon>
        <taxon>Teleostei</taxon>
        <taxon>Ostariophysi</taxon>
        <taxon>Siluriformes</taxon>
        <taxon>Sisoridae</taxon>
        <taxon>Sisorinae</taxon>
        <taxon>Bagarius</taxon>
    </lineage>
</organism>
<sequence>MFAEFYFSGCHTAFIHLTVLLWSLGCYRCEKQDGGEPRISSTLDTTSLQAPLPYTAPAFLKTTDLFEMIERIQTEEDYIPYPSVHEVLGKKSPFPLILLPQFGGYWIEGTNHDLSNGNGLDKLQSPTSQIKLETNVTAQIYRKHFMGKEHFNYYTIDNALGHLVFSVKYEVIGDQEHLRLMLRSKLNTYHDVIPISCLTEFPNVVQMAKLVCEEVNVDRFFPVLYPKASRLIVTFDEHVISNNFKFGVIYQKFGQTVEEELFENNEESPAFVEFLEFLGQKIKLHDFKGFRGGLDVTHGQTGTESVYYNFHNKEVMFHVSTKLPYTEGDTQQLQRKRHIGNDIVAIVFQEENTPFVPDMIASNFLHAYIVVQVENACTDNVLYKVSVTARDDVPFFGPALPDPAIFKKGPEFHEFLYTKLINAEHASYKAEKFARLEERTRGALLDTLYEELHINSQAMMGLGCDDEKLENGSGGGGGGGFFESFKRVIRNRSHSLDAMNFSIGKRVVSSSHSGSFTHNNNDQLLSPETPKYSGISLLVPGKSPSKYGRRGSAIGIGTIEESLIIPGKSPTRKKSGPFNSRRSSAIGIENIQEVQEKSRESSPSTQKTLDSGHISQEAKSENSSNQSSPEVLVTKNRASSIPEAHDLSRSSSNASSFASVVEENETEATEDYDTGMESLSSAGTPHMRDSFTYNTWLDDNVNISNTRRGSSSVGVGIKPTLSADVDRPITVNSVSLKRPYCYFDSFDKSVCTGNCYVWLVASLTSATNNYETNKVPPPPPPPPVPLRSYYRTFLSSYSTAFTANGRKYFTIKLDEVTKIPCPAKAPYDILVGTDGACNVEYCNVVRREPEPNTSYCIAMRQRPPVK</sequence>
<keyword evidence="7" id="KW-1185">Reference proteome</keyword>
<evidence type="ECO:0000313" key="7">
    <source>
        <dbReference type="Proteomes" id="UP000319801"/>
    </source>
</evidence>
<evidence type="ECO:0000313" key="6">
    <source>
        <dbReference type="EMBL" id="TSN03440.1"/>
    </source>
</evidence>
<dbReference type="GO" id="GO:0005737">
    <property type="term" value="C:cytoplasm"/>
    <property type="evidence" value="ECO:0007669"/>
    <property type="project" value="TreeGrafter"/>
</dbReference>
<gene>
    <name evidence="6" type="ORF">Baya_8576</name>
</gene>
<dbReference type="PANTHER" id="PTHR15711:SF3">
    <property type="entry name" value="RAP1 GTPASE-ACTIVATING PROTEIN 1"/>
    <property type="match status" value="1"/>
</dbReference>
<feature type="compositionally biased region" description="Acidic residues" evidence="3">
    <location>
        <begin position="662"/>
        <end position="673"/>
    </location>
</feature>
<feature type="compositionally biased region" description="Low complexity" evidence="3">
    <location>
        <begin position="649"/>
        <end position="659"/>
    </location>
</feature>
<dbReference type="SUPFAM" id="SSF111347">
    <property type="entry name" value="Rap/Ran-GAP"/>
    <property type="match status" value="1"/>
</dbReference>
<dbReference type="PANTHER" id="PTHR15711">
    <property type="entry name" value="RAP GTPASE-ACTIVATING PROTEIN"/>
    <property type="match status" value="1"/>
</dbReference>
<dbReference type="GO" id="GO:0051056">
    <property type="term" value="P:regulation of small GTPase mediated signal transduction"/>
    <property type="evidence" value="ECO:0007669"/>
    <property type="project" value="InterPro"/>
</dbReference>
<name>A0A556U617_BAGYA</name>
<dbReference type="PROSITE" id="PS50085">
    <property type="entry name" value="RAPGAP"/>
    <property type="match status" value="1"/>
</dbReference>
<feature type="region of interest" description="Disordered" evidence="3">
    <location>
        <begin position="565"/>
        <end position="673"/>
    </location>
</feature>
<reference evidence="6 7" key="1">
    <citation type="journal article" date="2019" name="Genome Biol. Evol.">
        <title>Whole-Genome Sequencing of the Giant Devil Catfish, Bagarius yarrelli.</title>
        <authorList>
            <person name="Jiang W."/>
            <person name="Lv Y."/>
            <person name="Cheng L."/>
            <person name="Yang K."/>
            <person name="Chao B."/>
            <person name="Wang X."/>
            <person name="Li Y."/>
            <person name="Pan X."/>
            <person name="You X."/>
            <person name="Zhang Y."/>
            <person name="Yang J."/>
            <person name="Li J."/>
            <person name="Zhang X."/>
            <person name="Liu S."/>
            <person name="Sun C."/>
            <person name="Yang J."/>
            <person name="Shi Q."/>
        </authorList>
    </citation>
    <scope>NUCLEOTIDE SEQUENCE [LARGE SCALE GENOMIC DNA]</scope>
    <source>
        <strain evidence="6">JWS20170419001</strain>
        <tissue evidence="6">Muscle</tissue>
    </source>
</reference>
<dbReference type="InterPro" id="IPR050989">
    <property type="entry name" value="Rap1_Ran_GAP"/>
</dbReference>
<dbReference type="EMBL" id="VCAZ01000052">
    <property type="protein sequence ID" value="TSN03440.1"/>
    <property type="molecule type" value="Genomic_DNA"/>
</dbReference>
<evidence type="ECO:0000256" key="1">
    <source>
        <dbReference type="ARBA" id="ARBA00022468"/>
    </source>
</evidence>
<comment type="caution">
    <text evidence="6">The sequence shown here is derived from an EMBL/GenBank/DDBJ whole genome shotgun (WGS) entry which is preliminary data.</text>
</comment>
<feature type="chain" id="PRO_5021916984" evidence="4">
    <location>
        <begin position="30"/>
        <end position="866"/>
    </location>
</feature>
<evidence type="ECO:0000256" key="2">
    <source>
        <dbReference type="ARBA" id="ARBA00057316"/>
    </source>
</evidence>
<dbReference type="InterPro" id="IPR035974">
    <property type="entry name" value="Rap/Ran-GAP_sf"/>
</dbReference>
<dbReference type="InterPro" id="IPR000331">
    <property type="entry name" value="Rap/Ran_GAP_dom"/>
</dbReference>
<dbReference type="GO" id="GO:0005096">
    <property type="term" value="F:GTPase activator activity"/>
    <property type="evidence" value="ECO:0007669"/>
    <property type="project" value="UniProtKB-KW"/>
</dbReference>
<comment type="function">
    <text evidence="2">GTPase activator for the nuclear Ras-related regulatory protein RAP-1A (KREV-1), converting it to the putatively inactive GDP-bound state.</text>
</comment>
<evidence type="ECO:0000259" key="5">
    <source>
        <dbReference type="PROSITE" id="PS50085"/>
    </source>
</evidence>
<accession>A0A556U617</accession>
<feature type="signal peptide" evidence="4">
    <location>
        <begin position="1"/>
        <end position="29"/>
    </location>
</feature>